<dbReference type="InterPro" id="IPR015943">
    <property type="entry name" value="WD40/YVTN_repeat-like_dom_sf"/>
</dbReference>
<name>A0A6I4U338_9SPHN</name>
<dbReference type="Proteomes" id="UP000429229">
    <property type="component" value="Unassembled WGS sequence"/>
</dbReference>
<dbReference type="EMBL" id="WTYR01000001">
    <property type="protein sequence ID" value="MXP10440.1"/>
    <property type="molecule type" value="Genomic_DNA"/>
</dbReference>
<dbReference type="PANTHER" id="PTHR35580:SF1">
    <property type="entry name" value="PHYTASE-LIKE DOMAIN-CONTAINING PROTEIN"/>
    <property type="match status" value="1"/>
</dbReference>
<organism evidence="1 2">
    <name type="scientific">Alteriqipengyuania halimionae</name>
    <dbReference type="NCBI Taxonomy" id="1926630"/>
    <lineage>
        <taxon>Bacteria</taxon>
        <taxon>Pseudomonadati</taxon>
        <taxon>Pseudomonadota</taxon>
        <taxon>Alphaproteobacteria</taxon>
        <taxon>Sphingomonadales</taxon>
        <taxon>Erythrobacteraceae</taxon>
        <taxon>Alteriqipengyuania</taxon>
    </lineage>
</organism>
<proteinExistence type="predicted"/>
<dbReference type="AlphaFoldDB" id="A0A6I4U338"/>
<dbReference type="PANTHER" id="PTHR35580">
    <property type="entry name" value="CELL SURFACE GLYCOPROTEIN (S-LAYER PROTEIN)-LIKE PROTEIN"/>
    <property type="match status" value="1"/>
</dbReference>
<evidence type="ECO:0000313" key="2">
    <source>
        <dbReference type="Proteomes" id="UP000429229"/>
    </source>
</evidence>
<dbReference type="Gene3D" id="2.130.10.10">
    <property type="entry name" value="YVTN repeat-like/Quinoprotein amine dehydrogenase"/>
    <property type="match status" value="1"/>
</dbReference>
<dbReference type="SUPFAM" id="SSF63829">
    <property type="entry name" value="Calcium-dependent phosphotriesterase"/>
    <property type="match status" value="1"/>
</dbReference>
<comment type="caution">
    <text evidence="1">The sequence shown here is derived from an EMBL/GenBank/DDBJ whole genome shotgun (WGS) entry which is preliminary data.</text>
</comment>
<dbReference type="InterPro" id="IPR052918">
    <property type="entry name" value="Motility_Chemotaxis_Reg"/>
</dbReference>
<reference evidence="1 2" key="1">
    <citation type="submission" date="2019-12" db="EMBL/GenBank/DDBJ databases">
        <title>Genomic-based taxomic classification of the family Erythrobacteraceae.</title>
        <authorList>
            <person name="Xu L."/>
        </authorList>
    </citation>
    <scope>NUCLEOTIDE SEQUENCE [LARGE SCALE GENOMIC DNA]</scope>
    <source>
        <strain evidence="1 2">LMG 29519</strain>
    </source>
</reference>
<dbReference type="OrthoDB" id="7196243at2"/>
<evidence type="ECO:0000313" key="1">
    <source>
        <dbReference type="EMBL" id="MXP10440.1"/>
    </source>
</evidence>
<sequence>MSSIVDAGPITSRKLPDDVSSAFTTYRALDRLRALAEAAVSGPTASVRETLQGVFAEGLQDLETFVASSPRDKLSLAFDQPSSTVRSVAIKPESTVGTIAGKGVAEARDAPLLKLSGTERFAITIKRGDASDTISVDLSGGPQPPTLDSISSSINDAIAAVPLRGPDGSVNLDENGNPVPRWLVRFLPDKSTGSWGFKIENPGLEEVSIDQVDAPDALMVVTGLTDPDSPASTQVMRISDPAGTAERSTLSQIAGLDRLATERAELNAPKYAPIEGVEKPSLERFATTSAQSVVTAADGSSFVVGTTAGDLDANRVAGSQDLFLTKLDSEGKVVWQRALGASGSASGAAVALGPDGHVVVAGTVEGSFDGANTDGDMLVARFDAEGAELSSTLIRAVGKDTANALAVSADGSIFVGGRGATGGGDAFIARLDADGSLRERRRIDSGGSDTVNALAIGSNGELLALTSEGGVGTLRRIDSASLVNDLGSIELGQVDARALAVASDGTIGIGGSASSAVDGNQVNATGGGRDGFVARVSADLTSSDVSYIATGADDRVDSITFMNGNIYAGGRTSGDLSGTRRGTSDGFVARIDAGTGAIADIQQFGLATRNTEPVRIAAATGGSTVLGALGLKRGRLDDTDSSLLTAQTSLRAGDQFAIKVNDGVARRIIIDADETLATLSEKVSRITGTKATITSPSGDDGRTLSIAAKSGHTIELIGGGEGRDALSKLGLPAARLVAPPPFDKSAPKVVPGGSYGLDLTHALEISTREGAALALGRVKSAISMTQTAYRSLYWDTGKASIVNGGAAGTGGASPRQLAQIANYQDALARISSLTAGFNSGGFF</sequence>
<evidence type="ECO:0008006" key="3">
    <source>
        <dbReference type="Google" id="ProtNLM"/>
    </source>
</evidence>
<keyword evidence="2" id="KW-1185">Reference proteome</keyword>
<protein>
    <recommendedName>
        <fullName evidence="3">Regulatory protein FlaEY</fullName>
    </recommendedName>
</protein>
<accession>A0A6I4U338</accession>
<gene>
    <name evidence="1" type="ORF">GRI68_09650</name>
</gene>